<evidence type="ECO:0000313" key="3">
    <source>
        <dbReference type="EMBL" id="PJI24418.1"/>
    </source>
</evidence>
<dbReference type="InterPro" id="IPR021823">
    <property type="entry name" value="DUF3408"/>
</dbReference>
<feature type="region of interest" description="Disordered" evidence="1">
    <location>
        <begin position="54"/>
        <end position="88"/>
    </location>
</feature>
<evidence type="ECO:0000313" key="2">
    <source>
        <dbReference type="EMBL" id="ATV52376.1"/>
    </source>
</evidence>
<evidence type="ECO:0000256" key="1">
    <source>
        <dbReference type="SAM" id="MobiDB-lite"/>
    </source>
</evidence>
<evidence type="ECO:0000313" key="5">
    <source>
        <dbReference type="Proteomes" id="UP000231201"/>
    </source>
</evidence>
<accession>A0A246ES63</accession>
<evidence type="ECO:0000313" key="4">
    <source>
        <dbReference type="Proteomes" id="UP000229323"/>
    </source>
</evidence>
<dbReference type="EMBL" id="PENH01000002">
    <property type="protein sequence ID" value="PJI24418.1"/>
    <property type="molecule type" value="Genomic_DNA"/>
</dbReference>
<sequence length="168" mass="20014">MPTIDEKRKAVLEQAIRDMGNYGVKLRKPEELPDFDQPIDYEEEKKRFEPVQVEDMEEREGHEEISQTSYQETELSSTDRTVFAEETHRREGKSIVRERLAEFQRKYLQPLHVSHRKAVYVSEETQKRLNYVVRKIGEQGASISGYVEQVLQEHLDQYKNDVETWRKL</sequence>
<dbReference type="Proteomes" id="UP000229323">
    <property type="component" value="Chromosome"/>
</dbReference>
<dbReference type="RefSeq" id="WP_006951621.1">
    <property type="nucleotide sequence ID" value="NZ_CP024696.1"/>
</dbReference>
<dbReference type="EMBL" id="CP024696">
    <property type="protein sequence ID" value="ATV52376.1"/>
    <property type="molecule type" value="Genomic_DNA"/>
</dbReference>
<dbReference type="AlphaFoldDB" id="A0A246ES63"/>
<protein>
    <submittedName>
        <fullName evidence="3">DUF3408 domain-containing protein</fullName>
    </submittedName>
</protein>
<dbReference type="Pfam" id="PF11888">
    <property type="entry name" value="DUF3408"/>
    <property type="match status" value="1"/>
</dbReference>
<name>A0A246ES63_PREIN</name>
<feature type="compositionally biased region" description="Polar residues" evidence="1">
    <location>
        <begin position="66"/>
        <end position="80"/>
    </location>
</feature>
<reference evidence="3 5" key="2">
    <citation type="submission" date="2017-11" db="EMBL/GenBank/DDBJ databases">
        <title>Genome sequencing of Prevotella intermedia KCOM 2833.</title>
        <authorList>
            <person name="Kook J.-K."/>
            <person name="Park S.-N."/>
            <person name="Lim Y.K."/>
        </authorList>
    </citation>
    <scope>NUCLEOTIDE SEQUENCE [LARGE SCALE GENOMIC DNA]</scope>
    <source>
        <strain evidence="3 5">KCOM 2833</strain>
    </source>
</reference>
<gene>
    <name evidence="2" type="ORF">CTM50_04590</name>
    <name evidence="3" type="ORF">CTM59_09890</name>
</gene>
<dbReference type="Proteomes" id="UP000231201">
    <property type="component" value="Unassembled WGS sequence"/>
</dbReference>
<reference evidence="2 4" key="1">
    <citation type="submission" date="2017-11" db="EMBL/GenBank/DDBJ databases">
        <title>Genome sequencing of Prevotella intermedia KCOM 2033.</title>
        <authorList>
            <person name="Kook J.-K."/>
            <person name="Park S.-N."/>
            <person name="Lim Y.K."/>
        </authorList>
    </citation>
    <scope>NUCLEOTIDE SEQUENCE [LARGE SCALE GENOMIC DNA]</scope>
    <source>
        <strain evidence="2 4">KCOM 2033</strain>
    </source>
</reference>
<organism evidence="3 5">
    <name type="scientific">Prevotella intermedia</name>
    <dbReference type="NCBI Taxonomy" id="28131"/>
    <lineage>
        <taxon>Bacteria</taxon>
        <taxon>Pseudomonadati</taxon>
        <taxon>Bacteroidota</taxon>
        <taxon>Bacteroidia</taxon>
        <taxon>Bacteroidales</taxon>
        <taxon>Prevotellaceae</taxon>
        <taxon>Prevotella</taxon>
    </lineage>
</organism>
<proteinExistence type="predicted"/>